<evidence type="ECO:0000313" key="3">
    <source>
        <dbReference type="Proteomes" id="UP001476798"/>
    </source>
</evidence>
<gene>
    <name evidence="2" type="ORF">GOODEAATRI_033560</name>
</gene>
<accession>A0ABV0MX92</accession>
<evidence type="ECO:0000313" key="2">
    <source>
        <dbReference type="EMBL" id="MEQ2163744.1"/>
    </source>
</evidence>
<feature type="non-terminal residue" evidence="2">
    <location>
        <position position="1"/>
    </location>
</feature>
<proteinExistence type="predicted"/>
<feature type="compositionally biased region" description="Polar residues" evidence="1">
    <location>
        <begin position="73"/>
        <end position="89"/>
    </location>
</feature>
<sequence length="100" mass="10796">LGHRCAQLPEPWYQSGFILYLNQEKDGSGSFATSDRTLQSQSVSSCGPDSAERQVGSQTCSHLPWRERLLSGAGTSPECSDSGTNTQEVISADGDYLKPQ</sequence>
<dbReference type="Proteomes" id="UP001476798">
    <property type="component" value="Unassembled WGS sequence"/>
</dbReference>
<feature type="compositionally biased region" description="Polar residues" evidence="1">
    <location>
        <begin position="30"/>
        <end position="47"/>
    </location>
</feature>
<feature type="region of interest" description="Disordered" evidence="1">
    <location>
        <begin position="71"/>
        <end position="100"/>
    </location>
</feature>
<comment type="caution">
    <text evidence="2">The sequence shown here is derived from an EMBL/GenBank/DDBJ whole genome shotgun (WGS) entry which is preliminary data.</text>
</comment>
<evidence type="ECO:0000256" key="1">
    <source>
        <dbReference type="SAM" id="MobiDB-lite"/>
    </source>
</evidence>
<feature type="region of interest" description="Disordered" evidence="1">
    <location>
        <begin position="28"/>
        <end position="58"/>
    </location>
</feature>
<protein>
    <submittedName>
        <fullName evidence="2">Uncharacterized protein</fullName>
    </submittedName>
</protein>
<reference evidence="2 3" key="1">
    <citation type="submission" date="2021-06" db="EMBL/GenBank/DDBJ databases">
        <authorList>
            <person name="Palmer J.M."/>
        </authorList>
    </citation>
    <scope>NUCLEOTIDE SEQUENCE [LARGE SCALE GENOMIC DNA]</scope>
    <source>
        <strain evidence="2 3">GA_2019</strain>
        <tissue evidence="2">Muscle</tissue>
    </source>
</reference>
<organism evidence="2 3">
    <name type="scientific">Goodea atripinnis</name>
    <dbReference type="NCBI Taxonomy" id="208336"/>
    <lineage>
        <taxon>Eukaryota</taxon>
        <taxon>Metazoa</taxon>
        <taxon>Chordata</taxon>
        <taxon>Craniata</taxon>
        <taxon>Vertebrata</taxon>
        <taxon>Euteleostomi</taxon>
        <taxon>Actinopterygii</taxon>
        <taxon>Neopterygii</taxon>
        <taxon>Teleostei</taxon>
        <taxon>Neoteleostei</taxon>
        <taxon>Acanthomorphata</taxon>
        <taxon>Ovalentaria</taxon>
        <taxon>Atherinomorphae</taxon>
        <taxon>Cyprinodontiformes</taxon>
        <taxon>Goodeidae</taxon>
        <taxon>Goodea</taxon>
    </lineage>
</organism>
<dbReference type="EMBL" id="JAHRIO010017094">
    <property type="protein sequence ID" value="MEQ2163744.1"/>
    <property type="molecule type" value="Genomic_DNA"/>
</dbReference>
<keyword evidence="3" id="KW-1185">Reference proteome</keyword>
<name>A0ABV0MX92_9TELE</name>